<reference evidence="1 2" key="1">
    <citation type="journal article" date="2013" name="Genome Announc.">
        <title>Draft Genome Sequence of Arcticibacter svalbardensis Strain MN12-7T, a Member of the Family Sphingobacteriaceae Isolated from an Arctic Soil Sample.</title>
        <authorList>
            <person name="Shivaji S."/>
            <person name="Ara S."/>
            <person name="Prasad S."/>
            <person name="Manasa B.P."/>
            <person name="Begum Z."/>
            <person name="Singh A."/>
            <person name="Kumar Pinnaka A."/>
        </authorList>
    </citation>
    <scope>NUCLEOTIDE SEQUENCE [LARGE SCALE GENOMIC DNA]</scope>
    <source>
        <strain evidence="1 2">MN12-7</strain>
    </source>
</reference>
<evidence type="ECO:0000313" key="2">
    <source>
        <dbReference type="Proteomes" id="UP000014174"/>
    </source>
</evidence>
<dbReference type="Proteomes" id="UP000014174">
    <property type="component" value="Unassembled WGS sequence"/>
</dbReference>
<keyword evidence="2" id="KW-1185">Reference proteome</keyword>
<proteinExistence type="predicted"/>
<protein>
    <submittedName>
        <fullName evidence="1">Uncharacterized protein</fullName>
    </submittedName>
</protein>
<sequence length="40" mass="4753">MKEVGENKLCILLQSSNLRKDSKLSYMYYLRTNFVKIPDI</sequence>
<gene>
    <name evidence="1" type="ORF">ADIARSV_2927</name>
</gene>
<dbReference type="EMBL" id="AQPN01000101">
    <property type="protein sequence ID" value="EOR93934.1"/>
    <property type="molecule type" value="Genomic_DNA"/>
</dbReference>
<name>R9GY69_9SPHI</name>
<accession>R9GY69</accession>
<organism evidence="1 2">
    <name type="scientific">Arcticibacter svalbardensis MN12-7</name>
    <dbReference type="NCBI Taxonomy" id="1150600"/>
    <lineage>
        <taxon>Bacteria</taxon>
        <taxon>Pseudomonadati</taxon>
        <taxon>Bacteroidota</taxon>
        <taxon>Sphingobacteriia</taxon>
        <taxon>Sphingobacteriales</taxon>
        <taxon>Sphingobacteriaceae</taxon>
        <taxon>Arcticibacter</taxon>
    </lineage>
</organism>
<evidence type="ECO:0000313" key="1">
    <source>
        <dbReference type="EMBL" id="EOR93934.1"/>
    </source>
</evidence>
<comment type="caution">
    <text evidence="1">The sequence shown here is derived from an EMBL/GenBank/DDBJ whole genome shotgun (WGS) entry which is preliminary data.</text>
</comment>
<dbReference type="AlphaFoldDB" id="R9GY69"/>